<dbReference type="InterPro" id="IPR038610">
    <property type="entry name" value="FliK-like_C_sf"/>
</dbReference>
<feature type="domain" description="Flagellar hook-length control protein-like C-terminal" evidence="2">
    <location>
        <begin position="661"/>
        <end position="725"/>
    </location>
</feature>
<sequence>MQTNMTGFLILPALADQGQARAAPVLPIADGISPGAGSDPFAQVFSARLTTSWDEGTQAETTPVLSGRDLPLADDTGAESLAAARTTEAGPFATFLSPLLSDVVRPEPATPPGEAPIDELIEKKIFPLPSGALPETGRPDGEERGTEAAGVQETAEERAPVAPTVAMTVSLPRDQAGQRGADMERMPRVSSDASPRRPAPHGDRSADSVSMQDAFATAGMTPDVSDRAAREISHSRAISASEASDTRMTSAAVDRLKEGPERRDVARIGPLRTYPGQGDQVASHIIVSVSEPENAVASPVQSKQQGQFIRMDHPSATVSTAVPLQPSAVSPVSFAVSTEGSGTDLVATTKEIASSSVARPVQGAGAASRMPDAGGVVTSDVGPAGDQDRNGLPQDPRSGLTREGAAPTMDLVQPPASPFGLATSATFSAFPLPASLREGPAESNGPTASSVENLPAEALPIPHAAVPRLRGETSPPERLVVLERPAPRHVPAGSDTDPAPGEESMPPEGAERHPLRDASATGAVEPPPRTMTSVPPERHPLREVPARSTPDPAWLGETMLTERPEWHPPGETLARSDGDPMLREGIVSLDRPNMLEPNTSREAPVGGEIDAAAGEMMAATGAPERKAEVSAIPIPQMRPDLPNRVAVQIAELARELPERPVEITLNPKELGRVRLSFHLSETGAIQVVVAAERPETLDLLRRNIDVLGSEFRQLGYQNSGFSFQNFGQGNRNDTPRRPSDRDSLQSGRIAETGGISDTVSVTPARLSLGTDSSMDLRL</sequence>
<evidence type="ECO:0000313" key="3">
    <source>
        <dbReference type="EMBL" id="AJE49097.1"/>
    </source>
</evidence>
<feature type="region of interest" description="Disordered" evidence="1">
    <location>
        <begin position="128"/>
        <end position="160"/>
    </location>
</feature>
<feature type="region of interest" description="Disordered" evidence="1">
    <location>
        <begin position="236"/>
        <end position="260"/>
    </location>
</feature>
<protein>
    <recommendedName>
        <fullName evidence="2">Flagellar hook-length control protein-like C-terminal domain-containing protein</fullName>
    </recommendedName>
</protein>
<gene>
    <name evidence="3" type="ORF">P73_4382</name>
</gene>
<organism evidence="3 4">
    <name type="scientific">Celeribacter indicus</name>
    <dbReference type="NCBI Taxonomy" id="1208324"/>
    <lineage>
        <taxon>Bacteria</taxon>
        <taxon>Pseudomonadati</taxon>
        <taxon>Pseudomonadota</taxon>
        <taxon>Alphaproteobacteria</taxon>
        <taxon>Rhodobacterales</taxon>
        <taxon>Roseobacteraceae</taxon>
        <taxon>Celeribacter</taxon>
    </lineage>
</organism>
<dbReference type="EMBL" id="CP004393">
    <property type="protein sequence ID" value="AJE49097.1"/>
    <property type="molecule type" value="Genomic_DNA"/>
</dbReference>
<dbReference type="HOGENOM" id="CLU_359719_0_0_5"/>
<reference evidence="3 4" key="1">
    <citation type="journal article" date="2014" name="Int. J. Syst. Evol. Microbiol.">
        <title>Celeribacter indicus sp. nov., a polycyclic aromatic hydrocarbon-degrading bacterium from deep-sea sediment and reclassification of Huaishuia halophila as Celeribacter halophilus comb. nov.</title>
        <authorList>
            <person name="Lai Q."/>
            <person name="Cao J."/>
            <person name="Yuan J."/>
            <person name="Li F."/>
            <person name="Shao Z."/>
        </authorList>
    </citation>
    <scope>NUCLEOTIDE SEQUENCE [LARGE SCALE GENOMIC DNA]</scope>
    <source>
        <strain evidence="3">P73</strain>
    </source>
</reference>
<feature type="compositionally biased region" description="Polar residues" evidence="1">
    <location>
        <begin position="236"/>
        <end position="249"/>
    </location>
</feature>
<feature type="region of interest" description="Disordered" evidence="1">
    <location>
        <begin position="172"/>
        <end position="209"/>
    </location>
</feature>
<feature type="region of interest" description="Disordered" evidence="1">
    <location>
        <begin position="482"/>
        <end position="554"/>
    </location>
</feature>
<dbReference type="STRING" id="1208324.P73_4382"/>
<evidence type="ECO:0000313" key="4">
    <source>
        <dbReference type="Proteomes" id="UP000031521"/>
    </source>
</evidence>
<proteinExistence type="predicted"/>
<dbReference type="Pfam" id="PF02120">
    <property type="entry name" value="Flg_hook"/>
    <property type="match status" value="1"/>
</dbReference>
<dbReference type="CDD" id="cd17470">
    <property type="entry name" value="T3SS_Flik_C"/>
    <property type="match status" value="1"/>
</dbReference>
<accession>A0A0B5E9T3</accession>
<dbReference type="Gene3D" id="3.30.750.140">
    <property type="match status" value="1"/>
</dbReference>
<dbReference type="KEGG" id="cid:P73_4382"/>
<feature type="region of interest" description="Disordered" evidence="1">
    <location>
        <begin position="359"/>
        <end position="403"/>
    </location>
</feature>
<evidence type="ECO:0000259" key="2">
    <source>
        <dbReference type="Pfam" id="PF02120"/>
    </source>
</evidence>
<dbReference type="AlphaFoldDB" id="A0A0B5E9T3"/>
<feature type="region of interest" description="Disordered" evidence="1">
    <location>
        <begin position="722"/>
        <end position="756"/>
    </location>
</feature>
<keyword evidence="4" id="KW-1185">Reference proteome</keyword>
<evidence type="ECO:0000256" key="1">
    <source>
        <dbReference type="SAM" id="MobiDB-lite"/>
    </source>
</evidence>
<feature type="compositionally biased region" description="Basic and acidic residues" evidence="1">
    <location>
        <begin position="137"/>
        <end position="146"/>
    </location>
</feature>
<name>A0A0B5E9T3_9RHOB</name>
<dbReference type="Proteomes" id="UP000031521">
    <property type="component" value="Chromosome"/>
</dbReference>
<feature type="compositionally biased region" description="Basic and acidic residues" evidence="1">
    <location>
        <begin position="733"/>
        <end position="743"/>
    </location>
</feature>
<dbReference type="InterPro" id="IPR021136">
    <property type="entry name" value="Flagellar_hook_control-like_C"/>
</dbReference>
<feature type="compositionally biased region" description="Basic and acidic residues" evidence="1">
    <location>
        <begin position="536"/>
        <end position="545"/>
    </location>
</feature>
<feature type="compositionally biased region" description="Polar residues" evidence="1">
    <location>
        <begin position="722"/>
        <end position="732"/>
    </location>
</feature>